<comment type="subcellular location">
    <subcellularLocation>
        <location evidence="4">Endomembrane system</location>
        <topology evidence="4">Single-pass membrane protein</topology>
    </subcellularLocation>
</comment>
<evidence type="ECO:0000256" key="3">
    <source>
        <dbReference type="ARBA" id="ARBA00023136"/>
    </source>
</evidence>
<dbReference type="CDD" id="cd16424">
    <property type="entry name" value="VirB8"/>
    <property type="match status" value="1"/>
</dbReference>
<dbReference type="InterPro" id="IPR007430">
    <property type="entry name" value="VirB8"/>
</dbReference>
<feature type="domain" description="Bacterial virulence protein VirB8" evidence="6">
    <location>
        <begin position="26"/>
        <end position="210"/>
    </location>
</feature>
<evidence type="ECO:0000313" key="8">
    <source>
        <dbReference type="Proteomes" id="UP000232163"/>
    </source>
</evidence>
<accession>A0A2N9VV71</accession>
<dbReference type="Proteomes" id="UP000232163">
    <property type="component" value="Unassembled WGS sequence"/>
</dbReference>
<dbReference type="GO" id="GO:0016020">
    <property type="term" value="C:membrane"/>
    <property type="evidence" value="ECO:0007669"/>
    <property type="project" value="InterPro"/>
</dbReference>
<keyword evidence="8" id="KW-1185">Reference proteome</keyword>
<evidence type="ECO:0000313" key="7">
    <source>
        <dbReference type="EMBL" id="PIO43389.1"/>
    </source>
</evidence>
<dbReference type="OrthoDB" id="7366154at2"/>
<dbReference type="AlphaFoldDB" id="A0A2N9VV71"/>
<evidence type="ECO:0000259" key="6">
    <source>
        <dbReference type="Pfam" id="PF04335"/>
    </source>
</evidence>
<evidence type="ECO:0000256" key="5">
    <source>
        <dbReference type="SAM" id="Phobius"/>
    </source>
</evidence>
<proteinExistence type="predicted"/>
<evidence type="ECO:0000256" key="2">
    <source>
        <dbReference type="ARBA" id="ARBA00022989"/>
    </source>
</evidence>
<keyword evidence="1 5" id="KW-0812">Transmembrane</keyword>
<organism evidence="7 8">
    <name type="scientific">Phyllobacterium zundukense</name>
    <dbReference type="NCBI Taxonomy" id="1867719"/>
    <lineage>
        <taxon>Bacteria</taxon>
        <taxon>Pseudomonadati</taxon>
        <taxon>Pseudomonadota</taxon>
        <taxon>Alphaproteobacteria</taxon>
        <taxon>Hyphomicrobiales</taxon>
        <taxon>Phyllobacteriaceae</taxon>
        <taxon>Phyllobacterium</taxon>
    </lineage>
</organism>
<keyword evidence="3 5" id="KW-0472">Membrane</keyword>
<dbReference type="InterPro" id="IPR032710">
    <property type="entry name" value="NTF2-like_dom_sf"/>
</dbReference>
<evidence type="ECO:0000256" key="1">
    <source>
        <dbReference type="ARBA" id="ARBA00022692"/>
    </source>
</evidence>
<feature type="transmembrane region" description="Helical" evidence="5">
    <location>
        <begin position="21"/>
        <end position="41"/>
    </location>
</feature>
<reference evidence="8" key="1">
    <citation type="journal article" date="2017" name="Int J Environ Stud">
        <title>Does the Miocene-Pliocene relict legume Oxytropis triphylla form nitrogen-fixing nodules with a combination of bacterial strains?</title>
        <authorList>
            <person name="Safronova V."/>
            <person name="Belimov A."/>
            <person name="Sazanova A."/>
            <person name="Kuznetsova I."/>
            <person name="Popova J."/>
            <person name="Andronov E."/>
            <person name="Verkhozina A."/>
            <person name="Tikhonovich I."/>
        </authorList>
    </citation>
    <scope>NUCLEOTIDE SEQUENCE [LARGE SCALE GENOMIC DNA]</scope>
    <source>
        <strain evidence="8">Tri-38</strain>
    </source>
</reference>
<name>A0A2N9VV71_9HYPH</name>
<dbReference type="Pfam" id="PF04335">
    <property type="entry name" value="VirB8"/>
    <property type="match status" value="1"/>
</dbReference>
<comment type="caution">
    <text evidence="7">The sequence shown here is derived from an EMBL/GenBank/DDBJ whole genome shotgun (WGS) entry which is preliminary data.</text>
</comment>
<dbReference type="Gene3D" id="3.10.450.230">
    <property type="entry name" value="VirB8 protein"/>
    <property type="match status" value="1"/>
</dbReference>
<keyword evidence="2 5" id="KW-1133">Transmembrane helix</keyword>
<sequence length="223" mass="24964">MYRQGETWQSRNSRLKGIITVILLGVAIAGWILAGIMAFTISQMFPLVKSEVVPLIVDKNTGYMETVTTLDQSREKVTQQQAVRAAFVGNYVLRREIYDPRYVADNYDMVGLWSDPNGSAFKAYEELMNPANPQGPIAMIGTDGEIRPEILSVNPLNANTMSVRFETKERVKGGTVVNRWSATIRYRQLQLPASNRVRLFNPLGFVVTDYVKVPESMPSGLGQ</sequence>
<dbReference type="GO" id="GO:0012505">
    <property type="term" value="C:endomembrane system"/>
    <property type="evidence" value="ECO:0007669"/>
    <property type="project" value="UniProtKB-SubCell"/>
</dbReference>
<gene>
    <name evidence="7" type="ORF">B5P45_17890</name>
</gene>
<dbReference type="EMBL" id="MZMT01000040">
    <property type="protein sequence ID" value="PIO43389.1"/>
    <property type="molecule type" value="Genomic_DNA"/>
</dbReference>
<dbReference type="SUPFAM" id="SSF54427">
    <property type="entry name" value="NTF2-like"/>
    <property type="match status" value="1"/>
</dbReference>
<protein>
    <submittedName>
        <fullName evidence="7">Type VI secretion protein</fullName>
    </submittedName>
</protein>
<evidence type="ECO:0000256" key="4">
    <source>
        <dbReference type="ARBA" id="ARBA00037847"/>
    </source>
</evidence>